<keyword evidence="1" id="KW-1185">Reference proteome</keyword>
<proteinExistence type="predicted"/>
<accession>A0A915JVT6</accession>
<dbReference type="AlphaFoldDB" id="A0A915JVT6"/>
<protein>
    <submittedName>
        <fullName evidence="2">Uncharacterized protein</fullName>
    </submittedName>
</protein>
<sequence>MAAVVKTSVNAKLNVSLTTAFQRPLTYGMRHKTPALIKKHKLQSQRDLSIDTQFVAVWKINISDRLLGWGQTGEVKHIFKFSHADV</sequence>
<dbReference type="WBParaSite" id="nRc.2.0.1.t29867-RA">
    <property type="protein sequence ID" value="nRc.2.0.1.t29867-RA"/>
    <property type="gene ID" value="nRc.2.0.1.g29867"/>
</dbReference>
<evidence type="ECO:0000313" key="2">
    <source>
        <dbReference type="WBParaSite" id="nRc.2.0.1.t29867-RA"/>
    </source>
</evidence>
<dbReference type="Proteomes" id="UP000887565">
    <property type="component" value="Unplaced"/>
</dbReference>
<reference evidence="2" key="1">
    <citation type="submission" date="2022-11" db="UniProtKB">
        <authorList>
            <consortium name="WormBaseParasite"/>
        </authorList>
    </citation>
    <scope>IDENTIFICATION</scope>
</reference>
<name>A0A915JVT6_ROMCU</name>
<organism evidence="1 2">
    <name type="scientific">Romanomermis culicivorax</name>
    <name type="common">Nematode worm</name>
    <dbReference type="NCBI Taxonomy" id="13658"/>
    <lineage>
        <taxon>Eukaryota</taxon>
        <taxon>Metazoa</taxon>
        <taxon>Ecdysozoa</taxon>
        <taxon>Nematoda</taxon>
        <taxon>Enoplea</taxon>
        <taxon>Dorylaimia</taxon>
        <taxon>Mermithida</taxon>
        <taxon>Mermithoidea</taxon>
        <taxon>Mermithidae</taxon>
        <taxon>Romanomermis</taxon>
    </lineage>
</organism>
<evidence type="ECO:0000313" key="1">
    <source>
        <dbReference type="Proteomes" id="UP000887565"/>
    </source>
</evidence>